<name>A0A0D2YC36_FUSOF</name>
<evidence type="ECO:0000313" key="2">
    <source>
        <dbReference type="EnsemblFungi" id="FOXG_13867P0"/>
    </source>
</evidence>
<accession>A0A0D2YC36</accession>
<organism evidence="2 3">
    <name type="scientific">Fusarium oxysporum (strain Fo5176)</name>
    <name type="common">Fusarium vascular wilt</name>
    <dbReference type="NCBI Taxonomy" id="660025"/>
    <lineage>
        <taxon>Eukaryota</taxon>
        <taxon>Fungi</taxon>
        <taxon>Dikarya</taxon>
        <taxon>Ascomycota</taxon>
        <taxon>Pezizomycotina</taxon>
        <taxon>Sordariomycetes</taxon>
        <taxon>Hypocreomycetidae</taxon>
        <taxon>Hypocreales</taxon>
        <taxon>Nectriaceae</taxon>
        <taxon>Fusarium</taxon>
        <taxon>Fusarium oxysporum species complex</taxon>
    </lineage>
</organism>
<reference evidence="3" key="1">
    <citation type="journal article" date="2012" name="Mol. Plant Microbe Interact.">
        <title>A highly conserved effector in Fusarium oxysporum is required for full virulence on Arabidopsis.</title>
        <authorList>
            <person name="Thatcher L.F."/>
            <person name="Gardiner D.M."/>
            <person name="Kazan K."/>
            <person name="Manners J."/>
        </authorList>
    </citation>
    <scope>NUCLEOTIDE SEQUENCE [LARGE SCALE GENOMIC DNA]</scope>
    <source>
        <strain evidence="3">Fo5176</strain>
    </source>
</reference>
<dbReference type="EnsemblFungi" id="FOXG_13867T0">
    <property type="protein sequence ID" value="FOXG_13867P0"/>
    <property type="gene ID" value="FOXG_13867"/>
</dbReference>
<gene>
    <name evidence="2" type="primary">28955097</name>
</gene>
<reference evidence="2" key="2">
    <citation type="submission" date="2025-08" db="UniProtKB">
        <authorList>
            <consortium name="EnsemblFungi"/>
        </authorList>
    </citation>
    <scope>IDENTIFICATION</scope>
    <source>
        <strain evidence="2">4287 / CBS 123668 / FGSC 9935 / NRRL 34936</strain>
    </source>
</reference>
<protein>
    <submittedName>
        <fullName evidence="2">Uncharacterized protein</fullName>
    </submittedName>
</protein>
<evidence type="ECO:0000256" key="1">
    <source>
        <dbReference type="SAM" id="MobiDB-lite"/>
    </source>
</evidence>
<feature type="region of interest" description="Disordered" evidence="1">
    <location>
        <begin position="1"/>
        <end position="31"/>
    </location>
</feature>
<feature type="compositionally biased region" description="Basic and acidic residues" evidence="1">
    <location>
        <begin position="96"/>
        <end position="108"/>
    </location>
</feature>
<dbReference type="Proteomes" id="UP000002489">
    <property type="component" value="Unassembled WGS sequence"/>
</dbReference>
<feature type="region of interest" description="Disordered" evidence="1">
    <location>
        <begin position="79"/>
        <end position="108"/>
    </location>
</feature>
<sequence>MASEPATDPPDKGGEPTSGGGGEAPPPPKPRRLFCSVCRKANHTADACLTLSHNIMIVAGGSSVAPPGTIVRVGGVSNQRVTKKTKNKKKTKKDNKKLEQKVEKMNIG</sequence>
<evidence type="ECO:0000313" key="3">
    <source>
        <dbReference type="Proteomes" id="UP000002489"/>
    </source>
</evidence>
<dbReference type="VEuPathDB" id="FungiDB:FOXG_13867"/>
<dbReference type="AlphaFoldDB" id="A0A0D2YC36"/>
<proteinExistence type="predicted"/>
<feature type="compositionally biased region" description="Basic residues" evidence="1">
    <location>
        <begin position="81"/>
        <end position="95"/>
    </location>
</feature>